<keyword evidence="10" id="KW-0175">Coiled coil</keyword>
<dbReference type="GO" id="GO:0034702">
    <property type="term" value="C:monoatomic ion channel complex"/>
    <property type="evidence" value="ECO:0007669"/>
    <property type="project" value="UniProtKB-KW"/>
</dbReference>
<evidence type="ECO:0000313" key="13">
    <source>
        <dbReference type="Proteomes" id="UP000030671"/>
    </source>
</evidence>
<evidence type="ECO:0008006" key="14">
    <source>
        <dbReference type="Google" id="ProtNLM"/>
    </source>
</evidence>
<reference evidence="12 13" key="1">
    <citation type="journal article" date="2012" name="New Phytol.">
        <title>Insight into trade-off between wood decay and parasitism from the genome of a fungal forest pathogen.</title>
        <authorList>
            <person name="Olson A."/>
            <person name="Aerts A."/>
            <person name="Asiegbu F."/>
            <person name="Belbahri L."/>
            <person name="Bouzid O."/>
            <person name="Broberg A."/>
            <person name="Canback B."/>
            <person name="Coutinho P.M."/>
            <person name="Cullen D."/>
            <person name="Dalman K."/>
            <person name="Deflorio G."/>
            <person name="van Diepen L.T."/>
            <person name="Dunand C."/>
            <person name="Duplessis S."/>
            <person name="Durling M."/>
            <person name="Gonthier P."/>
            <person name="Grimwood J."/>
            <person name="Fossdal C.G."/>
            <person name="Hansson D."/>
            <person name="Henrissat B."/>
            <person name="Hietala A."/>
            <person name="Himmelstrand K."/>
            <person name="Hoffmeister D."/>
            <person name="Hogberg N."/>
            <person name="James T.Y."/>
            <person name="Karlsson M."/>
            <person name="Kohler A."/>
            <person name="Kues U."/>
            <person name="Lee Y.H."/>
            <person name="Lin Y.C."/>
            <person name="Lind M."/>
            <person name="Lindquist E."/>
            <person name="Lombard V."/>
            <person name="Lucas S."/>
            <person name="Lunden K."/>
            <person name="Morin E."/>
            <person name="Murat C."/>
            <person name="Park J."/>
            <person name="Raffaello T."/>
            <person name="Rouze P."/>
            <person name="Salamov A."/>
            <person name="Schmutz J."/>
            <person name="Solheim H."/>
            <person name="Stahlberg J."/>
            <person name="Velez H."/>
            <person name="de Vries R.P."/>
            <person name="Wiebenga A."/>
            <person name="Woodward S."/>
            <person name="Yakovlev I."/>
            <person name="Garbelotto M."/>
            <person name="Martin F."/>
            <person name="Grigoriev I.V."/>
            <person name="Stenlid J."/>
        </authorList>
    </citation>
    <scope>NUCLEOTIDE SEQUENCE [LARGE SCALE GENOMIC DNA]</scope>
    <source>
        <strain evidence="12 13">TC 32-1</strain>
    </source>
</reference>
<dbReference type="STRING" id="747525.W4KIS2"/>
<dbReference type="AlphaFoldDB" id="W4KIS2"/>
<evidence type="ECO:0000313" key="12">
    <source>
        <dbReference type="EMBL" id="ETW85753.1"/>
    </source>
</evidence>
<dbReference type="InterPro" id="IPR027359">
    <property type="entry name" value="Volt_channel_dom_sf"/>
</dbReference>
<keyword evidence="2" id="KW-0813">Transport</keyword>
<evidence type="ECO:0000256" key="1">
    <source>
        <dbReference type="ARBA" id="ARBA00004651"/>
    </source>
</evidence>
<accession>W4KIS2</accession>
<evidence type="ECO:0000256" key="4">
    <source>
        <dbReference type="ARBA" id="ARBA00022692"/>
    </source>
</evidence>
<protein>
    <recommendedName>
        <fullName evidence="14">Hydrogen voltage-gated channel 1</fullName>
    </recommendedName>
</protein>
<proteinExistence type="predicted"/>
<dbReference type="EMBL" id="KI925455">
    <property type="protein sequence ID" value="ETW85753.1"/>
    <property type="molecule type" value="Genomic_DNA"/>
</dbReference>
<organism evidence="12 13">
    <name type="scientific">Heterobasidion irregulare (strain TC 32-1)</name>
    <dbReference type="NCBI Taxonomy" id="747525"/>
    <lineage>
        <taxon>Eukaryota</taxon>
        <taxon>Fungi</taxon>
        <taxon>Dikarya</taxon>
        <taxon>Basidiomycota</taxon>
        <taxon>Agaricomycotina</taxon>
        <taxon>Agaricomycetes</taxon>
        <taxon>Russulales</taxon>
        <taxon>Bondarzewiaceae</taxon>
        <taxon>Heterobasidion</taxon>
        <taxon>Heterobasidion annosum species complex</taxon>
    </lineage>
</organism>
<dbReference type="PANTHER" id="PTHR46480">
    <property type="entry name" value="F20B24.22"/>
    <property type="match status" value="1"/>
</dbReference>
<dbReference type="Gene3D" id="1.20.120.350">
    <property type="entry name" value="Voltage-gated potassium channels. Chain C"/>
    <property type="match status" value="1"/>
</dbReference>
<evidence type="ECO:0000256" key="7">
    <source>
        <dbReference type="ARBA" id="ARBA00023065"/>
    </source>
</evidence>
<evidence type="ECO:0000256" key="3">
    <source>
        <dbReference type="ARBA" id="ARBA00022475"/>
    </source>
</evidence>
<dbReference type="RefSeq" id="XP_009542581.1">
    <property type="nucleotide sequence ID" value="XM_009544286.1"/>
</dbReference>
<keyword evidence="8" id="KW-0472">Membrane</keyword>
<keyword evidence="9" id="KW-0407">Ion channel</keyword>
<name>W4KIS2_HETIT</name>
<dbReference type="eggNOG" id="ENOG502QQMU">
    <property type="taxonomic scope" value="Eukaryota"/>
</dbReference>
<dbReference type="GeneID" id="20669774"/>
<keyword evidence="6" id="KW-1133">Transmembrane helix</keyword>
<evidence type="ECO:0000256" key="5">
    <source>
        <dbReference type="ARBA" id="ARBA00022882"/>
    </source>
</evidence>
<dbReference type="GO" id="GO:0030171">
    <property type="term" value="F:voltage-gated proton channel activity"/>
    <property type="evidence" value="ECO:0007669"/>
    <property type="project" value="InterPro"/>
</dbReference>
<evidence type="ECO:0000256" key="10">
    <source>
        <dbReference type="SAM" id="Coils"/>
    </source>
</evidence>
<dbReference type="Proteomes" id="UP000030671">
    <property type="component" value="Unassembled WGS sequence"/>
</dbReference>
<evidence type="ECO:0000256" key="2">
    <source>
        <dbReference type="ARBA" id="ARBA00022448"/>
    </source>
</evidence>
<dbReference type="PANTHER" id="PTHR46480:SF1">
    <property type="entry name" value="VOLTAGE-GATED HYDROGEN CHANNEL 1"/>
    <property type="match status" value="1"/>
</dbReference>
<feature type="coiled-coil region" evidence="10">
    <location>
        <begin position="176"/>
        <end position="217"/>
    </location>
</feature>
<gene>
    <name evidence="12" type="ORF">HETIRDRAFT_310358</name>
</gene>
<sequence>MSEQDPLLPSREAEHDIEAASDGGNDSSSWKKRVGEALESSTTHKIVITLIITDAVCVLSDLSYTLLSSNCTSPSEPESPLWLDILSEISTAITTLFLVEIPLALWSFGLQYYNPIGSTVHAALHLFDALIIVTTFVLEVGLRGRERELVSLLVVLRLWRLVKLVGGVAVGAGEIEDETLKELAETKQELQSARSALVEARRQISELQAVLEAHSTTDEQ</sequence>
<dbReference type="OrthoDB" id="427456at2759"/>
<keyword evidence="4" id="KW-0812">Transmembrane</keyword>
<feature type="region of interest" description="Disordered" evidence="11">
    <location>
        <begin position="1"/>
        <end position="31"/>
    </location>
</feature>
<dbReference type="KEGG" id="hir:HETIRDRAFT_310358"/>
<evidence type="ECO:0000256" key="6">
    <source>
        <dbReference type="ARBA" id="ARBA00022989"/>
    </source>
</evidence>
<keyword evidence="13" id="KW-1185">Reference proteome</keyword>
<keyword evidence="7" id="KW-0406">Ion transport</keyword>
<evidence type="ECO:0000256" key="8">
    <source>
        <dbReference type="ARBA" id="ARBA00023136"/>
    </source>
</evidence>
<keyword evidence="5" id="KW-0851">Voltage-gated channel</keyword>
<dbReference type="GO" id="GO:0005886">
    <property type="term" value="C:plasma membrane"/>
    <property type="evidence" value="ECO:0007669"/>
    <property type="project" value="UniProtKB-SubCell"/>
</dbReference>
<keyword evidence="3" id="KW-1003">Cell membrane</keyword>
<dbReference type="InParanoid" id="W4KIS2"/>
<dbReference type="InterPro" id="IPR031846">
    <property type="entry name" value="Hvcn1"/>
</dbReference>
<evidence type="ECO:0000256" key="11">
    <source>
        <dbReference type="SAM" id="MobiDB-lite"/>
    </source>
</evidence>
<evidence type="ECO:0000256" key="9">
    <source>
        <dbReference type="ARBA" id="ARBA00023303"/>
    </source>
</evidence>
<comment type="subcellular location">
    <subcellularLocation>
        <location evidence="1">Cell membrane</location>
        <topology evidence="1">Multi-pass membrane protein</topology>
    </subcellularLocation>
</comment>
<dbReference type="HOGENOM" id="CLU_076372_1_1_1"/>